<gene>
    <name evidence="2" type="ORF">AWRI4619_LOCUS1788</name>
</gene>
<reference evidence="2" key="1">
    <citation type="submission" date="2020-06" db="EMBL/GenBank/DDBJ databases">
        <authorList>
            <person name="Onetto C."/>
        </authorList>
    </citation>
    <scope>NUCLEOTIDE SEQUENCE</scope>
</reference>
<name>A0A9N8J9A1_9PEZI</name>
<dbReference type="Proteomes" id="UP000716446">
    <property type="component" value="Unassembled WGS sequence"/>
</dbReference>
<evidence type="ECO:0000313" key="3">
    <source>
        <dbReference type="Proteomes" id="UP000716446"/>
    </source>
</evidence>
<evidence type="ECO:0000313" key="2">
    <source>
        <dbReference type="EMBL" id="CAD0083221.1"/>
    </source>
</evidence>
<evidence type="ECO:0000256" key="1">
    <source>
        <dbReference type="SAM" id="SignalP"/>
    </source>
</evidence>
<feature type="chain" id="PRO_5040505605" evidence="1">
    <location>
        <begin position="16"/>
        <end position="125"/>
    </location>
</feature>
<dbReference type="AlphaFoldDB" id="A0A9N8J9A1"/>
<comment type="caution">
    <text evidence="2">The sequence shown here is derived from an EMBL/GenBank/DDBJ whole genome shotgun (WGS) entry which is preliminary data.</text>
</comment>
<accession>A0A9N8J9A1</accession>
<proteinExistence type="predicted"/>
<keyword evidence="1" id="KW-0732">Signal</keyword>
<organism evidence="2 3">
    <name type="scientific">Aureobasidium vineae</name>
    <dbReference type="NCBI Taxonomy" id="2773715"/>
    <lineage>
        <taxon>Eukaryota</taxon>
        <taxon>Fungi</taxon>
        <taxon>Dikarya</taxon>
        <taxon>Ascomycota</taxon>
        <taxon>Pezizomycotina</taxon>
        <taxon>Dothideomycetes</taxon>
        <taxon>Dothideomycetidae</taxon>
        <taxon>Dothideales</taxon>
        <taxon>Saccotheciaceae</taxon>
        <taxon>Aureobasidium</taxon>
    </lineage>
</organism>
<sequence length="125" mass="13700">MGFWAIFEIIGVVCTVSDFLSVPLCHPGDWDQASIDMKTPSQALKERLEAFPDDVRIEVPDGPIDEAEVENIMASAVSMMRSQVNVDPDAMTAEEVERFLDGLLAPKPTTMMTVATSKPTDQPQS</sequence>
<dbReference type="EMBL" id="CAIJEN010000002">
    <property type="protein sequence ID" value="CAD0083221.1"/>
    <property type="molecule type" value="Genomic_DNA"/>
</dbReference>
<keyword evidence="3" id="KW-1185">Reference proteome</keyword>
<feature type="signal peptide" evidence="1">
    <location>
        <begin position="1"/>
        <end position="15"/>
    </location>
</feature>
<protein>
    <submittedName>
        <fullName evidence="2">Uncharacterized protein</fullName>
    </submittedName>
</protein>